<dbReference type="AlphaFoldDB" id="L0DIM8"/>
<keyword evidence="1" id="KW-1133">Transmembrane helix</keyword>
<protein>
    <submittedName>
        <fullName evidence="2">Uncharacterized protein</fullName>
    </submittedName>
</protein>
<proteinExistence type="predicted"/>
<dbReference type="HOGENOM" id="CLU_2510896_0_0_0"/>
<name>L0DIM8_SINAD</name>
<keyword evidence="1" id="KW-0812">Transmembrane</keyword>
<dbReference type="KEGG" id="saci:Sinac_4528"/>
<gene>
    <name evidence="2" type="ordered locus">Sinac_4528</name>
</gene>
<reference evidence="2 3" key="1">
    <citation type="submission" date="2012-02" db="EMBL/GenBank/DDBJ databases">
        <title>Complete sequence of chromosome of Singulisphaera acidiphila DSM 18658.</title>
        <authorList>
            <consortium name="US DOE Joint Genome Institute (JGI-PGF)"/>
            <person name="Lucas S."/>
            <person name="Copeland A."/>
            <person name="Lapidus A."/>
            <person name="Glavina del Rio T."/>
            <person name="Dalin E."/>
            <person name="Tice H."/>
            <person name="Bruce D."/>
            <person name="Goodwin L."/>
            <person name="Pitluck S."/>
            <person name="Peters L."/>
            <person name="Ovchinnikova G."/>
            <person name="Chertkov O."/>
            <person name="Kyrpides N."/>
            <person name="Mavromatis K."/>
            <person name="Ivanova N."/>
            <person name="Brettin T."/>
            <person name="Detter J.C."/>
            <person name="Han C."/>
            <person name="Larimer F."/>
            <person name="Land M."/>
            <person name="Hauser L."/>
            <person name="Markowitz V."/>
            <person name="Cheng J.-F."/>
            <person name="Hugenholtz P."/>
            <person name="Woyke T."/>
            <person name="Wu D."/>
            <person name="Tindall B."/>
            <person name="Pomrenke H."/>
            <person name="Brambilla E."/>
            <person name="Klenk H.-P."/>
            <person name="Eisen J.A."/>
        </authorList>
    </citation>
    <scope>NUCLEOTIDE SEQUENCE [LARGE SCALE GENOMIC DNA]</scope>
    <source>
        <strain evidence="3">ATCC BAA-1392 / DSM 18658 / VKM B-2454 / MOB10</strain>
    </source>
</reference>
<evidence type="ECO:0000256" key="1">
    <source>
        <dbReference type="SAM" id="Phobius"/>
    </source>
</evidence>
<dbReference type="EMBL" id="CP003364">
    <property type="protein sequence ID" value="AGA28710.1"/>
    <property type="molecule type" value="Genomic_DNA"/>
</dbReference>
<keyword evidence="3" id="KW-1185">Reference proteome</keyword>
<evidence type="ECO:0000313" key="3">
    <source>
        <dbReference type="Proteomes" id="UP000010798"/>
    </source>
</evidence>
<evidence type="ECO:0000313" key="2">
    <source>
        <dbReference type="EMBL" id="AGA28710.1"/>
    </source>
</evidence>
<organism evidence="2 3">
    <name type="scientific">Singulisphaera acidiphila (strain ATCC BAA-1392 / DSM 18658 / VKM B-2454 / MOB10)</name>
    <dbReference type="NCBI Taxonomy" id="886293"/>
    <lineage>
        <taxon>Bacteria</taxon>
        <taxon>Pseudomonadati</taxon>
        <taxon>Planctomycetota</taxon>
        <taxon>Planctomycetia</taxon>
        <taxon>Isosphaerales</taxon>
        <taxon>Isosphaeraceae</taxon>
        <taxon>Singulisphaera</taxon>
    </lineage>
</organism>
<sequence>MRRPWLRITTRRLMCAIAVVAIVLGWLVTRPYPTMGFWSAACYVVWSDGSVTLENGPNTLNFRGNNWLVIVDWPDGRTRYYLALR</sequence>
<feature type="transmembrane region" description="Helical" evidence="1">
    <location>
        <begin position="12"/>
        <end position="29"/>
    </location>
</feature>
<keyword evidence="1" id="KW-0472">Membrane</keyword>
<accession>L0DIM8</accession>
<dbReference type="Proteomes" id="UP000010798">
    <property type="component" value="Chromosome"/>
</dbReference>